<dbReference type="PANTHER" id="PTHR43247:SF1">
    <property type="entry name" value="PHOSPHOSERINE AMINOTRANSFERASE"/>
    <property type="match status" value="1"/>
</dbReference>
<dbReference type="EMBL" id="RBZV01000002">
    <property type="protein sequence ID" value="RKP50785.1"/>
    <property type="molecule type" value="Genomic_DNA"/>
</dbReference>
<dbReference type="AlphaFoldDB" id="A0A494XJ82"/>
<gene>
    <name evidence="12 14" type="primary">serC</name>
    <name evidence="14" type="ORF">D7S89_06830</name>
</gene>
<reference evidence="14 15" key="1">
    <citation type="submission" date="2018-10" db="EMBL/GenBank/DDBJ databases">
        <title>Paraburkholderia sp. 7MK8-2, isolated from soil.</title>
        <authorList>
            <person name="Gao Z.-H."/>
            <person name="Qiu L.-H."/>
        </authorList>
    </citation>
    <scope>NUCLEOTIDE SEQUENCE [LARGE SCALE GENOMIC DNA]</scope>
    <source>
        <strain evidence="14 15">7MK8-2</strain>
    </source>
</reference>
<accession>A0A494XJ82</accession>
<feature type="binding site" evidence="12">
    <location>
        <position position="153"/>
    </location>
    <ligand>
        <name>pyridoxal 5'-phosphate</name>
        <dbReference type="ChEBI" id="CHEBI:597326"/>
    </ligand>
</feature>
<dbReference type="NCBIfam" id="NF003764">
    <property type="entry name" value="PRK05355.1"/>
    <property type="match status" value="1"/>
</dbReference>
<comment type="catalytic activity">
    <reaction evidence="10 12">
        <text>4-(phosphooxy)-L-threonine + 2-oxoglutarate = (R)-3-hydroxy-2-oxo-4-phosphooxybutanoate + L-glutamate</text>
        <dbReference type="Rhea" id="RHEA:16573"/>
        <dbReference type="ChEBI" id="CHEBI:16810"/>
        <dbReference type="ChEBI" id="CHEBI:29985"/>
        <dbReference type="ChEBI" id="CHEBI:58452"/>
        <dbReference type="ChEBI" id="CHEBI:58538"/>
        <dbReference type="EC" id="2.6.1.52"/>
    </reaction>
</comment>
<evidence type="ECO:0000256" key="5">
    <source>
        <dbReference type="ARBA" id="ARBA00022605"/>
    </source>
</evidence>
<comment type="catalytic activity">
    <reaction evidence="11 12">
        <text>O-phospho-L-serine + 2-oxoglutarate = 3-phosphooxypyruvate + L-glutamate</text>
        <dbReference type="Rhea" id="RHEA:14329"/>
        <dbReference type="ChEBI" id="CHEBI:16810"/>
        <dbReference type="ChEBI" id="CHEBI:18110"/>
        <dbReference type="ChEBI" id="CHEBI:29985"/>
        <dbReference type="ChEBI" id="CHEBI:57524"/>
        <dbReference type="EC" id="2.6.1.52"/>
    </reaction>
</comment>
<comment type="cofactor">
    <cofactor evidence="12">
        <name>pyridoxal 5'-phosphate</name>
        <dbReference type="ChEBI" id="CHEBI:597326"/>
    </cofactor>
    <text evidence="12">Binds 1 pyridoxal phosphate per subunit.</text>
</comment>
<comment type="caution">
    <text evidence="14">The sequence shown here is derived from an EMBL/GenBank/DDBJ whole genome shotgun (WGS) entry which is preliminary data.</text>
</comment>
<keyword evidence="6 12" id="KW-0808">Transferase</keyword>
<comment type="similarity">
    <text evidence="3 12">Belongs to the class-V pyridoxal-phosphate-dependent aminotransferase family. SerC subfamily.</text>
</comment>
<keyword evidence="8 12" id="KW-0664">Pyridoxine biosynthesis</keyword>
<dbReference type="Pfam" id="PF00266">
    <property type="entry name" value="Aminotran_5"/>
    <property type="match status" value="1"/>
</dbReference>
<keyword evidence="4 12" id="KW-0032">Aminotransferase</keyword>
<dbReference type="FunFam" id="3.40.640.10:FF:000010">
    <property type="entry name" value="Phosphoserine aminotransferase"/>
    <property type="match status" value="1"/>
</dbReference>
<dbReference type="FunFam" id="3.90.1150.10:FF:000006">
    <property type="entry name" value="Phosphoserine aminotransferase"/>
    <property type="match status" value="1"/>
</dbReference>
<feature type="binding site" evidence="12">
    <location>
        <position position="176"/>
    </location>
    <ligand>
        <name>pyridoxal 5'-phosphate</name>
        <dbReference type="ChEBI" id="CHEBI:597326"/>
    </ligand>
</feature>
<keyword evidence="5 12" id="KW-0028">Amino-acid biosynthesis</keyword>
<evidence type="ECO:0000256" key="3">
    <source>
        <dbReference type="ARBA" id="ARBA00006904"/>
    </source>
</evidence>
<evidence type="ECO:0000256" key="1">
    <source>
        <dbReference type="ARBA" id="ARBA00004915"/>
    </source>
</evidence>
<dbReference type="SUPFAM" id="SSF53383">
    <property type="entry name" value="PLP-dependent transferases"/>
    <property type="match status" value="1"/>
</dbReference>
<comment type="function">
    <text evidence="12">Catalyzes the reversible conversion of 3-phosphohydroxypyruvate to phosphoserine and of 3-hydroxy-2-oxo-4-phosphonooxybutanoate to phosphohydroxythreonine.</text>
</comment>
<proteinExistence type="inferred from homology"/>
<dbReference type="Proteomes" id="UP000280434">
    <property type="component" value="Unassembled WGS sequence"/>
</dbReference>
<dbReference type="GO" id="GO:0006564">
    <property type="term" value="P:L-serine biosynthetic process"/>
    <property type="evidence" value="ECO:0007669"/>
    <property type="project" value="UniProtKB-UniRule"/>
</dbReference>
<dbReference type="Gene3D" id="3.40.640.10">
    <property type="entry name" value="Type I PLP-dependent aspartate aminotransferase-like (Major domain)"/>
    <property type="match status" value="1"/>
</dbReference>
<dbReference type="RefSeq" id="WP_121276867.1">
    <property type="nucleotide sequence ID" value="NZ_RBZV01000002.1"/>
</dbReference>
<dbReference type="PIRSF" id="PIRSF000525">
    <property type="entry name" value="SerC"/>
    <property type="match status" value="1"/>
</dbReference>
<dbReference type="GO" id="GO:0008615">
    <property type="term" value="P:pyridoxine biosynthetic process"/>
    <property type="evidence" value="ECO:0007669"/>
    <property type="project" value="UniProtKB-UniRule"/>
</dbReference>
<evidence type="ECO:0000256" key="12">
    <source>
        <dbReference type="HAMAP-Rule" id="MF_00160"/>
    </source>
</evidence>
<feature type="binding site" evidence="12">
    <location>
        <position position="199"/>
    </location>
    <ligand>
        <name>pyridoxal 5'-phosphate</name>
        <dbReference type="ChEBI" id="CHEBI:597326"/>
    </ligand>
</feature>
<evidence type="ECO:0000256" key="6">
    <source>
        <dbReference type="ARBA" id="ARBA00022679"/>
    </source>
</evidence>
<dbReference type="EC" id="2.6.1.52" evidence="12"/>
<evidence type="ECO:0000313" key="14">
    <source>
        <dbReference type="EMBL" id="RKP50785.1"/>
    </source>
</evidence>
<dbReference type="InterPro" id="IPR022278">
    <property type="entry name" value="Pser_aminoTfrase"/>
</dbReference>
<sequence length="366" mass="39955">MGNTLNFSGGPGALPVAVLNQARDAIVSLPETGISVLGMSHRSDWFLSILDEAEHNIRKLLDLPDRYALAFLQGGSSLLFATIPMNFATRSFAPPEYVSSGYWSSRASAEAGRVGPCRVAWSGQRTGFCDLPELDALDVAANAAYLHYVSNETVEGLQFAEPAREVRADVPPLIADMSSDFLSKPVAVERFGMIYAHAQKNLGPAGVTVVLIDRALLERIPEGLPSILDFRTQVTHRSNYNTPPVFAIYVLTLVTRWLLHDIGGLDAMQRVNEAKARRLYDTLDKLDDVVTVHAARPWRSRMNAAFTFGDERLDAAFIEAARERGIVGVEGHRSLGGLRASLYNAVTLDAVDTLAEALTEFGLQRA</sequence>
<feature type="binding site" evidence="12">
    <location>
        <position position="103"/>
    </location>
    <ligand>
        <name>pyridoxal 5'-phosphate</name>
        <dbReference type="ChEBI" id="CHEBI:597326"/>
    </ligand>
</feature>
<dbReference type="InterPro" id="IPR000192">
    <property type="entry name" value="Aminotrans_V_dom"/>
</dbReference>
<dbReference type="GO" id="GO:0005737">
    <property type="term" value="C:cytoplasm"/>
    <property type="evidence" value="ECO:0007669"/>
    <property type="project" value="UniProtKB-SubCell"/>
</dbReference>
<dbReference type="UniPathway" id="UPA00135">
    <property type="reaction ID" value="UER00197"/>
</dbReference>
<evidence type="ECO:0000256" key="7">
    <source>
        <dbReference type="ARBA" id="ARBA00022898"/>
    </source>
</evidence>
<feature type="modified residue" description="N6-(pyridoxal phosphate)lysine" evidence="12">
    <location>
        <position position="200"/>
    </location>
</feature>
<evidence type="ECO:0000256" key="11">
    <source>
        <dbReference type="ARBA" id="ARBA00049007"/>
    </source>
</evidence>
<keyword evidence="9 12" id="KW-0718">Serine biosynthesis</keyword>
<dbReference type="Gene3D" id="3.90.1150.10">
    <property type="entry name" value="Aspartate Aminotransferase, domain 1"/>
    <property type="match status" value="1"/>
</dbReference>
<evidence type="ECO:0000256" key="9">
    <source>
        <dbReference type="ARBA" id="ARBA00023299"/>
    </source>
</evidence>
<evidence type="ECO:0000256" key="8">
    <source>
        <dbReference type="ARBA" id="ARBA00023096"/>
    </source>
</evidence>
<keyword evidence="12" id="KW-0963">Cytoplasm</keyword>
<dbReference type="GO" id="GO:0030170">
    <property type="term" value="F:pyridoxal phosphate binding"/>
    <property type="evidence" value="ECO:0007669"/>
    <property type="project" value="UniProtKB-UniRule"/>
</dbReference>
<feature type="domain" description="Aminotransferase class V" evidence="13">
    <location>
        <begin position="6"/>
        <end position="354"/>
    </location>
</feature>
<dbReference type="GO" id="GO:0004648">
    <property type="term" value="F:O-phospho-L-serine:2-oxoglutarate aminotransferase activity"/>
    <property type="evidence" value="ECO:0007669"/>
    <property type="project" value="UniProtKB-UniRule"/>
</dbReference>
<dbReference type="PANTHER" id="PTHR43247">
    <property type="entry name" value="PHOSPHOSERINE AMINOTRANSFERASE"/>
    <property type="match status" value="1"/>
</dbReference>
<evidence type="ECO:0000256" key="2">
    <source>
        <dbReference type="ARBA" id="ARBA00005099"/>
    </source>
</evidence>
<evidence type="ECO:0000256" key="4">
    <source>
        <dbReference type="ARBA" id="ARBA00022576"/>
    </source>
</evidence>
<feature type="binding site" evidence="12">
    <location>
        <position position="42"/>
    </location>
    <ligand>
        <name>L-glutamate</name>
        <dbReference type="ChEBI" id="CHEBI:29985"/>
    </ligand>
</feature>
<dbReference type="UniPathway" id="UPA00244">
    <property type="reaction ID" value="UER00311"/>
</dbReference>
<evidence type="ECO:0000313" key="15">
    <source>
        <dbReference type="Proteomes" id="UP000280434"/>
    </source>
</evidence>
<protein>
    <recommendedName>
        <fullName evidence="12">Phosphoserine aminotransferase</fullName>
        <ecNumber evidence="12">2.6.1.52</ecNumber>
    </recommendedName>
    <alternativeName>
        <fullName evidence="12">Phosphohydroxythreonine aminotransferase</fullName>
        <shortName evidence="12">PSAT</shortName>
    </alternativeName>
</protein>
<comment type="caution">
    <text evidence="12">Lacks conserved residue(s) required for the propagation of feature annotation.</text>
</comment>
<dbReference type="OrthoDB" id="9809412at2"/>
<dbReference type="HAMAP" id="MF_00160">
    <property type="entry name" value="SerC_aminotrans_5"/>
    <property type="match status" value="1"/>
</dbReference>
<keyword evidence="7 12" id="KW-0663">Pyridoxal phosphate</keyword>
<dbReference type="InterPro" id="IPR015422">
    <property type="entry name" value="PyrdxlP-dep_Trfase_small"/>
</dbReference>
<organism evidence="14 15">
    <name type="scientific">Trinickia fusca</name>
    <dbReference type="NCBI Taxonomy" id="2419777"/>
    <lineage>
        <taxon>Bacteria</taxon>
        <taxon>Pseudomonadati</taxon>
        <taxon>Pseudomonadota</taxon>
        <taxon>Betaproteobacteria</taxon>
        <taxon>Burkholderiales</taxon>
        <taxon>Burkholderiaceae</taxon>
        <taxon>Trinickia</taxon>
    </lineage>
</organism>
<comment type="subunit">
    <text evidence="12">Homodimer.</text>
</comment>
<evidence type="ECO:0000259" key="13">
    <source>
        <dbReference type="Pfam" id="PF00266"/>
    </source>
</evidence>
<comment type="subcellular location">
    <subcellularLocation>
        <location evidence="12">Cytoplasm</location>
    </subcellularLocation>
</comment>
<dbReference type="InterPro" id="IPR015421">
    <property type="entry name" value="PyrdxlP-dep_Trfase_major"/>
</dbReference>
<dbReference type="InterPro" id="IPR015424">
    <property type="entry name" value="PyrdxlP-dep_Trfase"/>
</dbReference>
<name>A0A494XJ82_9BURK</name>
<comment type="pathway">
    <text evidence="1 12">Cofactor biosynthesis; pyridoxine 5'-phosphate biosynthesis; pyridoxine 5'-phosphate from D-erythrose 4-phosphate: step 3/5.</text>
</comment>
<comment type="pathway">
    <text evidence="2 12">Amino-acid biosynthesis; L-serine biosynthesis; L-serine from 3-phospho-D-glycerate: step 2/3.</text>
</comment>
<feature type="binding site" evidence="12">
    <location>
        <begin position="241"/>
        <end position="242"/>
    </location>
    <ligand>
        <name>pyridoxal 5'-phosphate</name>
        <dbReference type="ChEBI" id="CHEBI:597326"/>
    </ligand>
</feature>
<keyword evidence="15" id="KW-1185">Reference proteome</keyword>
<evidence type="ECO:0000256" key="10">
    <source>
        <dbReference type="ARBA" id="ARBA00047630"/>
    </source>
</evidence>